<dbReference type="InterPro" id="IPR002885">
    <property type="entry name" value="PPR_rpt"/>
</dbReference>
<feature type="region of interest" description="Disordered" evidence="3">
    <location>
        <begin position="69"/>
        <end position="151"/>
    </location>
</feature>
<protein>
    <recommendedName>
        <fullName evidence="6">Pentacotripeptide-repeat region of PRORP domain-containing protein</fullName>
    </recommendedName>
</protein>
<evidence type="ECO:0000313" key="4">
    <source>
        <dbReference type="EMBL" id="OQR82568.1"/>
    </source>
</evidence>
<feature type="compositionally biased region" description="Basic and acidic residues" evidence="3">
    <location>
        <begin position="76"/>
        <end position="89"/>
    </location>
</feature>
<feature type="coiled-coil region" evidence="2">
    <location>
        <begin position="42"/>
        <end position="69"/>
    </location>
</feature>
<keyword evidence="5" id="KW-1185">Reference proteome</keyword>
<dbReference type="Proteomes" id="UP000243579">
    <property type="component" value="Unassembled WGS sequence"/>
</dbReference>
<dbReference type="AlphaFoldDB" id="A0A1V9YA54"/>
<evidence type="ECO:0000256" key="2">
    <source>
        <dbReference type="SAM" id="Coils"/>
    </source>
</evidence>
<reference evidence="4 5" key="1">
    <citation type="journal article" date="2014" name="Genome Biol. Evol.">
        <title>The secreted proteins of Achlya hypogyna and Thraustotheca clavata identify the ancestral oomycete secretome and reveal gene acquisitions by horizontal gene transfer.</title>
        <authorList>
            <person name="Misner I."/>
            <person name="Blouin N."/>
            <person name="Leonard G."/>
            <person name="Richards T.A."/>
            <person name="Lane C.E."/>
        </authorList>
    </citation>
    <scope>NUCLEOTIDE SEQUENCE [LARGE SCALE GENOMIC DNA]</scope>
    <source>
        <strain evidence="4 5">ATCC 48635</strain>
    </source>
</reference>
<evidence type="ECO:0000256" key="1">
    <source>
        <dbReference type="ARBA" id="ARBA00022737"/>
    </source>
</evidence>
<dbReference type="EMBL" id="JNBR01002432">
    <property type="protein sequence ID" value="OQR82568.1"/>
    <property type="molecule type" value="Genomic_DNA"/>
</dbReference>
<evidence type="ECO:0000256" key="3">
    <source>
        <dbReference type="SAM" id="MobiDB-lite"/>
    </source>
</evidence>
<organism evidence="4 5">
    <name type="scientific">Achlya hypogyna</name>
    <name type="common">Oomycete</name>
    <name type="synonym">Protoachlya hypogyna</name>
    <dbReference type="NCBI Taxonomy" id="1202772"/>
    <lineage>
        <taxon>Eukaryota</taxon>
        <taxon>Sar</taxon>
        <taxon>Stramenopiles</taxon>
        <taxon>Oomycota</taxon>
        <taxon>Saprolegniomycetes</taxon>
        <taxon>Saprolegniales</taxon>
        <taxon>Achlyaceae</taxon>
        <taxon>Achlya</taxon>
    </lineage>
</organism>
<evidence type="ECO:0008006" key="6">
    <source>
        <dbReference type="Google" id="ProtNLM"/>
    </source>
</evidence>
<dbReference type="SUPFAM" id="SSF48452">
    <property type="entry name" value="TPR-like"/>
    <property type="match status" value="1"/>
</dbReference>
<accession>A0A1V9YA54</accession>
<feature type="compositionally biased region" description="Polar residues" evidence="3">
    <location>
        <begin position="112"/>
        <end position="121"/>
    </location>
</feature>
<dbReference type="Pfam" id="PF01535">
    <property type="entry name" value="PPR"/>
    <property type="match status" value="1"/>
</dbReference>
<gene>
    <name evidence="4" type="ORF">ACHHYP_15856</name>
</gene>
<evidence type="ECO:0000313" key="5">
    <source>
        <dbReference type="Proteomes" id="UP000243579"/>
    </source>
</evidence>
<dbReference type="InterPro" id="IPR011990">
    <property type="entry name" value="TPR-like_helical_dom_sf"/>
</dbReference>
<dbReference type="PANTHER" id="PTHR47936:SF1">
    <property type="entry name" value="PENTATRICOPEPTIDE REPEAT-CONTAINING PROTEIN GUN1, CHLOROPLASTIC"/>
    <property type="match status" value="1"/>
</dbReference>
<keyword evidence="2" id="KW-0175">Coiled coil</keyword>
<name>A0A1V9YA54_ACHHY</name>
<dbReference type="STRING" id="1202772.A0A1V9YA54"/>
<sequence>MLARQSAASTWRRVLVAPLSAARVHTNSHASDEVEKAVAQATASLLARIATMEEENRALKQQLQDAIKASKLAAPPEEKRIGQKERTTKPDTTTKGPAKPVQTRMPREQASMEPSASSSPNVEVVAVPTSTVGDSNAMPSENASIEKVPPRNKPPNNKLFYRLMWGSKTLCPSPTLRETLNEVDVFSRQWEIHEIPAVMNCLVLVDRVPDALAFAKKWTNSITMLNHLLREAARVKCPKLALGLLQLGVERNYDICTTSYNMVIIACARGPASYLSTVEHLLSDMQERGHRPNAATFGGLLVTTARLNHWITSQSALDMMDTLPTDERVAAYASVLVRLSRFDHHEFCYRVFKHTVETGLPLGEEAIRSVISSCGKISRRDDALEMLNVISVDSIQSLRTFNALIAAYANLDPAKAFDVFRALQQRELNIDIFTVNSVLLACVRQRLFADGVELFESRPVPFDVVTICTMLQLCGQAKDAAKALDIFKQARETLPLSRPLLEELVEALVEADAGDKALNEFEELKPKIEFVPTLKLLNGLLRAARLVPDCDAAGRQVLDWFEGAGVSMSSVSANHMLLLLLQAKKLDEAAAWLDEIRRRGLVTYFSYQQLMVAYFDAGDYAKCLEVYNQCTGQRLEMLQQVKWKPYAFPRTGIVVLAQRAHFALGNWDKVIAMAPLVKGRQGTLHSWLSDRGCQELLQKAILAHEQRGDWEGCVSTYSMMVAVGMNDTEAYQATVRAVAKAGEFEAALDVNGGEWYRNERSSKGWFSGDSS</sequence>
<dbReference type="Gene3D" id="1.25.40.10">
    <property type="entry name" value="Tetratricopeptide repeat domain"/>
    <property type="match status" value="3"/>
</dbReference>
<proteinExistence type="predicted"/>
<keyword evidence="1" id="KW-0677">Repeat</keyword>
<dbReference type="OrthoDB" id="185373at2759"/>
<comment type="caution">
    <text evidence="4">The sequence shown here is derived from an EMBL/GenBank/DDBJ whole genome shotgun (WGS) entry which is preliminary data.</text>
</comment>
<feature type="compositionally biased region" description="Polar residues" evidence="3">
    <location>
        <begin position="128"/>
        <end position="143"/>
    </location>
</feature>
<dbReference type="PANTHER" id="PTHR47936">
    <property type="entry name" value="PPR_LONG DOMAIN-CONTAINING PROTEIN"/>
    <property type="match status" value="1"/>
</dbReference>